<dbReference type="SUPFAM" id="SSF57850">
    <property type="entry name" value="RING/U-box"/>
    <property type="match status" value="1"/>
</dbReference>
<evidence type="ECO:0000313" key="7">
    <source>
        <dbReference type="EMBL" id="GJM88075.1"/>
    </source>
</evidence>
<dbReference type="InterPro" id="IPR013083">
    <property type="entry name" value="Znf_RING/FYVE/PHD"/>
</dbReference>
<dbReference type="Gene3D" id="3.30.40.10">
    <property type="entry name" value="Zinc/RING finger domain, C3HC4 (zinc finger)"/>
    <property type="match status" value="1"/>
</dbReference>
<protein>
    <recommendedName>
        <fullName evidence="6">RING-type domain-containing protein</fullName>
    </recommendedName>
</protein>
<evidence type="ECO:0000256" key="4">
    <source>
        <dbReference type="PROSITE-ProRule" id="PRU00175"/>
    </source>
</evidence>
<evidence type="ECO:0000259" key="6">
    <source>
        <dbReference type="PROSITE" id="PS50089"/>
    </source>
</evidence>
<sequence length="184" mass="20748">MDAPRAPPPAAASAAQGNTTRLRVLRGGQMYMVEVNTRDLPPLRRSRRPDDDEAARRNLHRGSTSRMLPPVLEQRLPRHWTRPVEDEHGEEHSSINHHKRARLVPANSKAPYEGVTPGEPGLQGECAICLEDFKAKDALRAMPCSHRFHLDCLFVWLRAKPICPLCRHALPTRRQQLGMLVPDA</sequence>
<accession>A0AAV5BQS7</accession>
<evidence type="ECO:0000256" key="5">
    <source>
        <dbReference type="SAM" id="MobiDB-lite"/>
    </source>
</evidence>
<dbReference type="GO" id="GO:0061630">
    <property type="term" value="F:ubiquitin protein ligase activity"/>
    <property type="evidence" value="ECO:0007669"/>
    <property type="project" value="TreeGrafter"/>
</dbReference>
<reference evidence="7" key="1">
    <citation type="journal article" date="2018" name="DNA Res.">
        <title>Multiple hybrid de novo genome assembly of finger millet, an orphan allotetraploid crop.</title>
        <authorList>
            <person name="Hatakeyama M."/>
            <person name="Aluri S."/>
            <person name="Balachadran M.T."/>
            <person name="Sivarajan S.R."/>
            <person name="Patrignani A."/>
            <person name="Gruter S."/>
            <person name="Poveda L."/>
            <person name="Shimizu-Inatsugi R."/>
            <person name="Baeten J."/>
            <person name="Francoijs K.J."/>
            <person name="Nataraja K.N."/>
            <person name="Reddy Y.A.N."/>
            <person name="Phadnis S."/>
            <person name="Ravikumar R.L."/>
            <person name="Schlapbach R."/>
            <person name="Sreeman S.M."/>
            <person name="Shimizu K.K."/>
        </authorList>
    </citation>
    <scope>NUCLEOTIDE SEQUENCE</scope>
</reference>
<gene>
    <name evidence="7" type="primary">ga04099</name>
    <name evidence="7" type="ORF">PR202_ga04099</name>
</gene>
<dbReference type="GO" id="GO:0006511">
    <property type="term" value="P:ubiquitin-dependent protein catabolic process"/>
    <property type="evidence" value="ECO:0007669"/>
    <property type="project" value="TreeGrafter"/>
</dbReference>
<feature type="domain" description="RING-type" evidence="6">
    <location>
        <begin position="126"/>
        <end position="167"/>
    </location>
</feature>
<keyword evidence="3" id="KW-0862">Zinc</keyword>
<keyword evidence="2 4" id="KW-0863">Zinc-finger</keyword>
<dbReference type="PANTHER" id="PTHR45931">
    <property type="entry name" value="SI:CH211-59O9.10"/>
    <property type="match status" value="1"/>
</dbReference>
<dbReference type="InterPro" id="IPR051834">
    <property type="entry name" value="RING_finger_E3_ligase"/>
</dbReference>
<dbReference type="PANTHER" id="PTHR45931:SF23">
    <property type="entry name" value="OS12G0134500 PROTEIN"/>
    <property type="match status" value="1"/>
</dbReference>
<keyword evidence="1" id="KW-0479">Metal-binding</keyword>
<keyword evidence="8" id="KW-1185">Reference proteome</keyword>
<dbReference type="InterPro" id="IPR001841">
    <property type="entry name" value="Znf_RING"/>
</dbReference>
<evidence type="ECO:0000256" key="1">
    <source>
        <dbReference type="ARBA" id="ARBA00022723"/>
    </source>
</evidence>
<name>A0AAV5BQS7_ELECO</name>
<dbReference type="Pfam" id="PF13639">
    <property type="entry name" value="zf-RING_2"/>
    <property type="match status" value="1"/>
</dbReference>
<evidence type="ECO:0000313" key="8">
    <source>
        <dbReference type="Proteomes" id="UP001054889"/>
    </source>
</evidence>
<comment type="caution">
    <text evidence="7">The sequence shown here is derived from an EMBL/GenBank/DDBJ whole genome shotgun (WGS) entry which is preliminary data.</text>
</comment>
<dbReference type="SMART" id="SM00184">
    <property type="entry name" value="RING"/>
    <property type="match status" value="1"/>
</dbReference>
<dbReference type="Proteomes" id="UP001054889">
    <property type="component" value="Unassembled WGS sequence"/>
</dbReference>
<organism evidence="7 8">
    <name type="scientific">Eleusine coracana subsp. coracana</name>
    <dbReference type="NCBI Taxonomy" id="191504"/>
    <lineage>
        <taxon>Eukaryota</taxon>
        <taxon>Viridiplantae</taxon>
        <taxon>Streptophyta</taxon>
        <taxon>Embryophyta</taxon>
        <taxon>Tracheophyta</taxon>
        <taxon>Spermatophyta</taxon>
        <taxon>Magnoliopsida</taxon>
        <taxon>Liliopsida</taxon>
        <taxon>Poales</taxon>
        <taxon>Poaceae</taxon>
        <taxon>PACMAD clade</taxon>
        <taxon>Chloridoideae</taxon>
        <taxon>Cynodonteae</taxon>
        <taxon>Eleusininae</taxon>
        <taxon>Eleusine</taxon>
    </lineage>
</organism>
<evidence type="ECO:0000256" key="3">
    <source>
        <dbReference type="ARBA" id="ARBA00022833"/>
    </source>
</evidence>
<dbReference type="EMBL" id="BQKI01000002">
    <property type="protein sequence ID" value="GJM88075.1"/>
    <property type="molecule type" value="Genomic_DNA"/>
</dbReference>
<dbReference type="AlphaFoldDB" id="A0AAV5BQS7"/>
<feature type="region of interest" description="Disordered" evidence="5">
    <location>
        <begin position="33"/>
        <end position="76"/>
    </location>
</feature>
<dbReference type="PROSITE" id="PS50089">
    <property type="entry name" value="ZF_RING_2"/>
    <property type="match status" value="1"/>
</dbReference>
<evidence type="ECO:0000256" key="2">
    <source>
        <dbReference type="ARBA" id="ARBA00022771"/>
    </source>
</evidence>
<dbReference type="GO" id="GO:0005634">
    <property type="term" value="C:nucleus"/>
    <property type="evidence" value="ECO:0007669"/>
    <property type="project" value="TreeGrafter"/>
</dbReference>
<proteinExistence type="predicted"/>
<dbReference type="GO" id="GO:0008270">
    <property type="term" value="F:zinc ion binding"/>
    <property type="evidence" value="ECO:0007669"/>
    <property type="project" value="UniProtKB-KW"/>
</dbReference>
<reference evidence="7" key="2">
    <citation type="submission" date="2021-12" db="EMBL/GenBank/DDBJ databases">
        <title>Resequencing data analysis of finger millet.</title>
        <authorList>
            <person name="Hatakeyama M."/>
            <person name="Aluri S."/>
            <person name="Balachadran M.T."/>
            <person name="Sivarajan S.R."/>
            <person name="Poveda L."/>
            <person name="Shimizu-Inatsugi R."/>
            <person name="Schlapbach R."/>
            <person name="Sreeman S.M."/>
            <person name="Shimizu K.K."/>
        </authorList>
    </citation>
    <scope>NUCLEOTIDE SEQUENCE</scope>
</reference>